<dbReference type="InterPro" id="IPR013324">
    <property type="entry name" value="RNA_pol_sigma_r3/r4-like"/>
</dbReference>
<sequence length="196" mass="23525">MTIKWFKNKEKSDEELLNEFQQSGNIDILGVLFEKYMHLVYGVCLKYLKNREDAQDAVIEVYEKLGKELLTKQVDNFKPWLYVVTKNFCLMQLRSQQSQIKKVKEFEKNELSFMETAANMHHTNEAWEPEEMDKRLQECLNKLREHQRACIELFYFKELCYQEISNNLQLDIKKVKSYIQNGKRNLKLCIESYGEE</sequence>
<dbReference type="CDD" id="cd06171">
    <property type="entry name" value="Sigma70_r4"/>
    <property type="match status" value="1"/>
</dbReference>
<comment type="similarity">
    <text evidence="1">Belongs to the sigma-70 factor family. ECF subfamily.</text>
</comment>
<dbReference type="NCBIfam" id="TIGR02937">
    <property type="entry name" value="sigma70-ECF"/>
    <property type="match status" value="1"/>
</dbReference>
<dbReference type="InterPro" id="IPR007627">
    <property type="entry name" value="RNA_pol_sigma70_r2"/>
</dbReference>
<feature type="domain" description="RNA polymerase sigma-70 region 2" evidence="6">
    <location>
        <begin position="32"/>
        <end position="97"/>
    </location>
</feature>
<evidence type="ECO:0000259" key="7">
    <source>
        <dbReference type="Pfam" id="PF08281"/>
    </source>
</evidence>
<evidence type="ECO:0000256" key="1">
    <source>
        <dbReference type="ARBA" id="ARBA00010641"/>
    </source>
</evidence>
<dbReference type="SUPFAM" id="SSF88659">
    <property type="entry name" value="Sigma3 and sigma4 domains of RNA polymerase sigma factors"/>
    <property type="match status" value="1"/>
</dbReference>
<evidence type="ECO:0000256" key="3">
    <source>
        <dbReference type="ARBA" id="ARBA00023082"/>
    </source>
</evidence>
<dbReference type="RefSeq" id="WP_200464874.1">
    <property type="nucleotide sequence ID" value="NZ_JAENRR010000019.1"/>
</dbReference>
<reference evidence="8 9" key="1">
    <citation type="submission" date="2021-01" db="EMBL/GenBank/DDBJ databases">
        <title>Carboxyliciviraga sp.nov., isolated from coastal sediments.</title>
        <authorList>
            <person name="Lu D."/>
            <person name="Zhang T."/>
        </authorList>
    </citation>
    <scope>NUCLEOTIDE SEQUENCE [LARGE SCALE GENOMIC DNA]</scope>
    <source>
        <strain evidence="8 9">N1Y132</strain>
    </source>
</reference>
<dbReference type="PANTHER" id="PTHR43133">
    <property type="entry name" value="RNA POLYMERASE ECF-TYPE SIGMA FACTO"/>
    <property type="match status" value="1"/>
</dbReference>
<proteinExistence type="inferred from homology"/>
<accession>A0ABS1HIY9</accession>
<dbReference type="Pfam" id="PF08281">
    <property type="entry name" value="Sigma70_r4_2"/>
    <property type="match status" value="1"/>
</dbReference>
<dbReference type="Gene3D" id="1.10.10.10">
    <property type="entry name" value="Winged helix-like DNA-binding domain superfamily/Winged helix DNA-binding domain"/>
    <property type="match status" value="1"/>
</dbReference>
<organism evidence="8 9">
    <name type="scientific">Carboxylicivirga marina</name>
    <dbReference type="NCBI Taxonomy" id="2800988"/>
    <lineage>
        <taxon>Bacteria</taxon>
        <taxon>Pseudomonadati</taxon>
        <taxon>Bacteroidota</taxon>
        <taxon>Bacteroidia</taxon>
        <taxon>Marinilabiliales</taxon>
        <taxon>Marinilabiliaceae</taxon>
        <taxon>Carboxylicivirga</taxon>
    </lineage>
</organism>
<dbReference type="InterPro" id="IPR013249">
    <property type="entry name" value="RNA_pol_sigma70_r4_t2"/>
</dbReference>
<dbReference type="EMBL" id="JAENRR010000019">
    <property type="protein sequence ID" value="MBK3517644.1"/>
    <property type="molecule type" value="Genomic_DNA"/>
</dbReference>
<keyword evidence="5" id="KW-0804">Transcription</keyword>
<evidence type="ECO:0000256" key="2">
    <source>
        <dbReference type="ARBA" id="ARBA00023015"/>
    </source>
</evidence>
<keyword evidence="2" id="KW-0805">Transcription regulation</keyword>
<dbReference type="InterPro" id="IPR039425">
    <property type="entry name" value="RNA_pol_sigma-70-like"/>
</dbReference>
<dbReference type="InterPro" id="IPR014284">
    <property type="entry name" value="RNA_pol_sigma-70_dom"/>
</dbReference>
<evidence type="ECO:0000256" key="4">
    <source>
        <dbReference type="ARBA" id="ARBA00023125"/>
    </source>
</evidence>
<evidence type="ECO:0000313" key="9">
    <source>
        <dbReference type="Proteomes" id="UP000605676"/>
    </source>
</evidence>
<keyword evidence="4" id="KW-0238">DNA-binding</keyword>
<keyword evidence="3" id="KW-0731">Sigma factor</keyword>
<evidence type="ECO:0000259" key="6">
    <source>
        <dbReference type="Pfam" id="PF04542"/>
    </source>
</evidence>
<name>A0ABS1HIY9_9BACT</name>
<dbReference type="InterPro" id="IPR013325">
    <property type="entry name" value="RNA_pol_sigma_r2"/>
</dbReference>
<feature type="domain" description="RNA polymerase sigma factor 70 region 4 type 2" evidence="7">
    <location>
        <begin position="135"/>
        <end position="186"/>
    </location>
</feature>
<comment type="caution">
    <text evidence="8">The sequence shown here is derived from an EMBL/GenBank/DDBJ whole genome shotgun (WGS) entry which is preliminary data.</text>
</comment>
<dbReference type="SUPFAM" id="SSF88946">
    <property type="entry name" value="Sigma2 domain of RNA polymerase sigma factors"/>
    <property type="match status" value="1"/>
</dbReference>
<dbReference type="Pfam" id="PF04542">
    <property type="entry name" value="Sigma70_r2"/>
    <property type="match status" value="1"/>
</dbReference>
<protein>
    <submittedName>
        <fullName evidence="8">Sigma-70 family RNA polymerase sigma factor</fullName>
    </submittedName>
</protein>
<dbReference type="Proteomes" id="UP000605676">
    <property type="component" value="Unassembled WGS sequence"/>
</dbReference>
<evidence type="ECO:0000313" key="8">
    <source>
        <dbReference type="EMBL" id="MBK3517644.1"/>
    </source>
</evidence>
<dbReference type="InterPro" id="IPR036388">
    <property type="entry name" value="WH-like_DNA-bd_sf"/>
</dbReference>
<evidence type="ECO:0000256" key="5">
    <source>
        <dbReference type="ARBA" id="ARBA00023163"/>
    </source>
</evidence>
<keyword evidence="9" id="KW-1185">Reference proteome</keyword>
<gene>
    <name evidence="8" type="ORF">JIV24_09905</name>
</gene>
<dbReference type="Gene3D" id="1.10.1740.10">
    <property type="match status" value="1"/>
</dbReference>
<dbReference type="PANTHER" id="PTHR43133:SF8">
    <property type="entry name" value="RNA POLYMERASE SIGMA FACTOR HI_1459-RELATED"/>
    <property type="match status" value="1"/>
</dbReference>